<evidence type="ECO:0000313" key="1">
    <source>
        <dbReference type="EMBL" id="DAF50334.1"/>
    </source>
</evidence>
<dbReference type="EMBL" id="BK032595">
    <property type="protein sequence ID" value="DAF50334.1"/>
    <property type="molecule type" value="Genomic_DNA"/>
</dbReference>
<sequence length="111" mass="13403">MTEFSRSDWRHARKPHKCYLCGKEIQKGERYFYADGKADGVFFHDHYHESCEEILSLYFRAHSGDDEWDHCWVTDWIEEYCQDNCEQYEQCGRSVFECDKVRKMLRGALTN</sequence>
<name>A0A8S5SH99_9CAUD</name>
<accession>A0A8S5SH99</accession>
<reference evidence="1" key="1">
    <citation type="journal article" date="2021" name="Proc. Natl. Acad. Sci. U.S.A.">
        <title>A Catalog of Tens of Thousands of Viruses from Human Metagenomes Reveals Hidden Associations with Chronic Diseases.</title>
        <authorList>
            <person name="Tisza M.J."/>
            <person name="Buck C.B."/>
        </authorList>
    </citation>
    <scope>NUCLEOTIDE SEQUENCE</scope>
    <source>
        <strain evidence="1">CtBCr48</strain>
    </source>
</reference>
<protein>
    <submittedName>
        <fullName evidence="1">Uncharacterized protein</fullName>
    </submittedName>
</protein>
<organism evidence="1">
    <name type="scientific">Siphoviridae sp. ctBCr48</name>
    <dbReference type="NCBI Taxonomy" id="2827802"/>
    <lineage>
        <taxon>Viruses</taxon>
        <taxon>Duplodnaviria</taxon>
        <taxon>Heunggongvirae</taxon>
        <taxon>Uroviricota</taxon>
        <taxon>Caudoviricetes</taxon>
    </lineage>
</organism>
<proteinExistence type="predicted"/>